<keyword evidence="2" id="KW-1185">Reference proteome</keyword>
<organism evidence="1 2">
    <name type="scientific">Trichothecium roseum</name>
    <dbReference type="NCBI Taxonomy" id="47278"/>
    <lineage>
        <taxon>Eukaryota</taxon>
        <taxon>Fungi</taxon>
        <taxon>Dikarya</taxon>
        <taxon>Ascomycota</taxon>
        <taxon>Pezizomycotina</taxon>
        <taxon>Sordariomycetes</taxon>
        <taxon>Hypocreomycetidae</taxon>
        <taxon>Hypocreales</taxon>
        <taxon>Hypocreales incertae sedis</taxon>
        <taxon>Trichothecium</taxon>
    </lineage>
</organism>
<protein>
    <submittedName>
        <fullName evidence="1">Uncharacterized protein</fullName>
    </submittedName>
</protein>
<gene>
    <name evidence="1" type="ORF">N3K66_000276</name>
</gene>
<evidence type="ECO:0000313" key="2">
    <source>
        <dbReference type="Proteomes" id="UP001163324"/>
    </source>
</evidence>
<sequence length="262" mass="27910">MSHHVLLLGGHGKIAQHLTPLLLRKSWTVTSVIRAQEQVPAIEALGQGQPGKLNVLVHSVEDVTSQDQAASLLERVRPDYVAWSAGAGGKGGAERTYKVDRDAAVHFINAAASIPSITRFLLVSYIGSRRRSAPWWPSGSWDKYVAAVNNGVLADYYQAKIVADEALYEASRRSSHLVGIGLRPGTLTDEPAGKVTLGKTPEPSGKVSRESVAHVAAKLLETEGVKNSWIDLTNGDTAVDAAVDSVVKEGVDVAEGDPVHKA</sequence>
<name>A0ACC0VBD1_9HYPO</name>
<accession>A0ACC0VBD1</accession>
<proteinExistence type="predicted"/>
<evidence type="ECO:0000313" key="1">
    <source>
        <dbReference type="EMBL" id="KAI9903747.1"/>
    </source>
</evidence>
<comment type="caution">
    <text evidence="1">The sequence shown here is derived from an EMBL/GenBank/DDBJ whole genome shotgun (WGS) entry which is preliminary data.</text>
</comment>
<dbReference type="Proteomes" id="UP001163324">
    <property type="component" value="Chromosome 1"/>
</dbReference>
<reference evidence="1" key="1">
    <citation type="submission" date="2022-10" db="EMBL/GenBank/DDBJ databases">
        <title>Complete Genome of Trichothecium roseum strain YXFP-22015, a Plant Pathogen Isolated from Citrus.</title>
        <authorList>
            <person name="Wang Y."/>
            <person name="Zhu L."/>
        </authorList>
    </citation>
    <scope>NUCLEOTIDE SEQUENCE</scope>
    <source>
        <strain evidence="1">YXFP-22015</strain>
    </source>
</reference>
<dbReference type="EMBL" id="CM047940">
    <property type="protein sequence ID" value="KAI9903747.1"/>
    <property type="molecule type" value="Genomic_DNA"/>
</dbReference>